<feature type="signal peptide" evidence="1">
    <location>
        <begin position="1"/>
        <end position="25"/>
    </location>
</feature>
<evidence type="ECO:0000313" key="2">
    <source>
        <dbReference type="EMBL" id="RIV23780.1"/>
    </source>
</evidence>
<evidence type="ECO:0000313" key="3">
    <source>
        <dbReference type="Proteomes" id="UP000283523"/>
    </source>
</evidence>
<organism evidence="2 3">
    <name type="scientific">Fibrisoma montanum</name>
    <dbReference type="NCBI Taxonomy" id="2305895"/>
    <lineage>
        <taxon>Bacteria</taxon>
        <taxon>Pseudomonadati</taxon>
        <taxon>Bacteroidota</taxon>
        <taxon>Cytophagia</taxon>
        <taxon>Cytophagales</taxon>
        <taxon>Spirosomataceae</taxon>
        <taxon>Fibrisoma</taxon>
    </lineage>
</organism>
<proteinExistence type="predicted"/>
<accession>A0A418MBQ7</accession>
<reference evidence="2 3" key="1">
    <citation type="submission" date="2018-08" db="EMBL/GenBank/DDBJ databases">
        <title>Fibrisoma montanum sp. nov., isolated from Danxia mountain soil.</title>
        <authorList>
            <person name="Huang Y."/>
        </authorList>
    </citation>
    <scope>NUCLEOTIDE SEQUENCE [LARGE SCALE GENOMIC DNA]</scope>
    <source>
        <strain evidence="2 3">HYT19</strain>
    </source>
</reference>
<keyword evidence="3" id="KW-1185">Reference proteome</keyword>
<name>A0A418MBQ7_9BACT</name>
<sequence>MTINQSIRTLTTVLLLTGSAWSMTACETAPVEPNPTTPDITNSATGVSTEVGKPAGTSVTKTIGPAGGVIVLPDSRLTLTIPSGAVDTETVITIQPVENKAFGGTGSAYQITPNDLTLKKNALLTWQYTPEELDGSAPEAVGLAYQDKNGVWHGRNDLIVDKAKKSVTAPVSHLAHWSFYEQFQIHADRKVIAPTEQANLVVHYQEGYSEAKGPNDISNLILLTPLKTLSASRVVRWTINGVTAGVGHSDNYAVAGQITEDRSLAKAAYDAPTREPETNPVAIAAEIDLKQFGRLILVQSIQVESNSLLQVGGHTDSNPAISLTVTGKELRAVVMSGMGVPMVSFIIPNFTGKGTYSFPEPKGTVNEATAIIDYGSGYIQGYYRPYTSEWVSGNVTLTISEHGGSGKPTRGTLAGTFYQGTTGIGVRVKFKAAPVYIP</sequence>
<protein>
    <recommendedName>
        <fullName evidence="4">ZU5 domain-containing protein</fullName>
    </recommendedName>
</protein>
<dbReference type="AlphaFoldDB" id="A0A418MBQ7"/>
<evidence type="ECO:0008006" key="4">
    <source>
        <dbReference type="Google" id="ProtNLM"/>
    </source>
</evidence>
<dbReference type="EMBL" id="QXED01000003">
    <property type="protein sequence ID" value="RIV23780.1"/>
    <property type="molecule type" value="Genomic_DNA"/>
</dbReference>
<comment type="caution">
    <text evidence="2">The sequence shown here is derived from an EMBL/GenBank/DDBJ whole genome shotgun (WGS) entry which is preliminary data.</text>
</comment>
<dbReference type="RefSeq" id="WP_119667996.1">
    <property type="nucleotide sequence ID" value="NZ_QXED01000003.1"/>
</dbReference>
<evidence type="ECO:0000256" key="1">
    <source>
        <dbReference type="SAM" id="SignalP"/>
    </source>
</evidence>
<keyword evidence="1" id="KW-0732">Signal</keyword>
<dbReference type="Gene3D" id="2.60.220.30">
    <property type="match status" value="1"/>
</dbReference>
<gene>
    <name evidence="2" type="ORF">DYU11_12465</name>
</gene>
<dbReference type="OrthoDB" id="770607at2"/>
<feature type="chain" id="PRO_5019174628" description="ZU5 domain-containing protein" evidence="1">
    <location>
        <begin position="26"/>
        <end position="438"/>
    </location>
</feature>
<dbReference type="Proteomes" id="UP000283523">
    <property type="component" value="Unassembled WGS sequence"/>
</dbReference>